<keyword evidence="10" id="KW-1185">Reference proteome</keyword>
<accession>A0A1E2RVZ8</accession>
<feature type="compositionally biased region" description="Low complexity" evidence="7">
    <location>
        <begin position="278"/>
        <end position="287"/>
    </location>
</feature>
<evidence type="ECO:0000256" key="6">
    <source>
        <dbReference type="PROSITE-ProRule" id="PRU00433"/>
    </source>
</evidence>
<dbReference type="InterPro" id="IPR002327">
    <property type="entry name" value="Cyt_c_1A/1B"/>
</dbReference>
<evidence type="ECO:0000256" key="5">
    <source>
        <dbReference type="ARBA" id="ARBA00023004"/>
    </source>
</evidence>
<comment type="caution">
    <text evidence="9">The sequence shown here is derived from an EMBL/GenBank/DDBJ whole genome shotgun (WGS) entry which is preliminary data.</text>
</comment>
<evidence type="ECO:0000256" key="3">
    <source>
        <dbReference type="ARBA" id="ARBA00022723"/>
    </source>
</evidence>
<evidence type="ECO:0000313" key="9">
    <source>
        <dbReference type="EMBL" id="ODA66407.1"/>
    </source>
</evidence>
<dbReference type="EMBL" id="MASI01000008">
    <property type="protein sequence ID" value="ODA66407.1"/>
    <property type="molecule type" value="Genomic_DNA"/>
</dbReference>
<evidence type="ECO:0000256" key="7">
    <source>
        <dbReference type="SAM" id="MobiDB-lite"/>
    </source>
</evidence>
<dbReference type="InterPro" id="IPR036909">
    <property type="entry name" value="Cyt_c-like_dom_sf"/>
</dbReference>
<evidence type="ECO:0000256" key="1">
    <source>
        <dbReference type="ARBA" id="ARBA00022448"/>
    </source>
</evidence>
<dbReference type="Proteomes" id="UP000095087">
    <property type="component" value="Unassembled WGS sequence"/>
</dbReference>
<proteinExistence type="predicted"/>
<evidence type="ECO:0000259" key="8">
    <source>
        <dbReference type="PROSITE" id="PS51007"/>
    </source>
</evidence>
<organism evidence="9 10">
    <name type="scientific">Methyloligella halotolerans</name>
    <dbReference type="NCBI Taxonomy" id="1177755"/>
    <lineage>
        <taxon>Bacteria</taxon>
        <taxon>Pseudomonadati</taxon>
        <taxon>Pseudomonadota</taxon>
        <taxon>Alphaproteobacteria</taxon>
        <taxon>Hyphomicrobiales</taxon>
        <taxon>Hyphomicrobiaceae</taxon>
        <taxon>Methyloligella</taxon>
    </lineage>
</organism>
<keyword evidence="5 6" id="KW-0408">Iron</keyword>
<dbReference type="PRINTS" id="PR00604">
    <property type="entry name" value="CYTCHRMECIAB"/>
</dbReference>
<feature type="domain" description="Cytochrome c" evidence="8">
    <location>
        <begin position="76"/>
        <end position="177"/>
    </location>
</feature>
<name>A0A1E2RVZ8_9HYPH</name>
<gene>
    <name evidence="9" type="ORF">A7A08_02805</name>
</gene>
<keyword evidence="4" id="KW-0249">Electron transport</keyword>
<evidence type="ECO:0000313" key="10">
    <source>
        <dbReference type="Proteomes" id="UP000095087"/>
    </source>
</evidence>
<dbReference type="AlphaFoldDB" id="A0A1E2RVZ8"/>
<dbReference type="SUPFAM" id="SSF46626">
    <property type="entry name" value="Cytochrome c"/>
    <property type="match status" value="1"/>
</dbReference>
<dbReference type="GO" id="GO:0046872">
    <property type="term" value="F:metal ion binding"/>
    <property type="evidence" value="ECO:0007669"/>
    <property type="project" value="UniProtKB-KW"/>
</dbReference>
<feature type="region of interest" description="Disordered" evidence="7">
    <location>
        <begin position="40"/>
        <end position="66"/>
    </location>
</feature>
<dbReference type="OrthoDB" id="9805828at2"/>
<feature type="compositionally biased region" description="Low complexity" evidence="7">
    <location>
        <begin position="254"/>
        <end position="264"/>
    </location>
</feature>
<feature type="compositionally biased region" description="Low complexity" evidence="7">
    <location>
        <begin position="236"/>
        <end position="247"/>
    </location>
</feature>
<dbReference type="Gene3D" id="1.10.760.10">
    <property type="entry name" value="Cytochrome c-like domain"/>
    <property type="match status" value="1"/>
</dbReference>
<dbReference type="GO" id="GO:0009055">
    <property type="term" value="F:electron transfer activity"/>
    <property type="evidence" value="ECO:0007669"/>
    <property type="project" value="InterPro"/>
</dbReference>
<reference evidence="9 10" key="1">
    <citation type="submission" date="2016-07" db="EMBL/GenBank/DDBJ databases">
        <title>Draft genome sequence of Methyloligella halotolerans C2T (VKM B-2706T=CCUG 61687T=DSM 25045T), a halotolerant polyhydroxybutyrate accumulating methylotroph.</title>
        <authorList>
            <person name="Vasilenko O.V."/>
            <person name="Doronina N.V."/>
            <person name="Poroshina M.N."/>
            <person name="Tarlachkov S.V."/>
            <person name="Trotsenko Y.A."/>
        </authorList>
    </citation>
    <scope>NUCLEOTIDE SEQUENCE [LARGE SCALE GENOMIC DNA]</scope>
    <source>
        <strain evidence="9 10">VKM B-2706</strain>
    </source>
</reference>
<dbReference type="PROSITE" id="PS51007">
    <property type="entry name" value="CYTC"/>
    <property type="match status" value="1"/>
</dbReference>
<dbReference type="PANTHER" id="PTHR11961">
    <property type="entry name" value="CYTOCHROME C"/>
    <property type="match status" value="1"/>
</dbReference>
<feature type="region of interest" description="Disordered" evidence="7">
    <location>
        <begin position="177"/>
        <end position="304"/>
    </location>
</feature>
<dbReference type="Pfam" id="PF00034">
    <property type="entry name" value="Cytochrom_C"/>
    <property type="match status" value="1"/>
</dbReference>
<evidence type="ECO:0000256" key="2">
    <source>
        <dbReference type="ARBA" id="ARBA00022617"/>
    </source>
</evidence>
<sequence>MNSYRFNQLAMAVLAALVLFFGTRTLITILTMEHETEHAGYDVPGAKEEEGGKAAGGEAAEEKGGDDEVLTLLASADAKKGESAAGICKGCHTVDKGGANMVGPNLWDIVMRPVGSHEGYDYSPAVKDHGGDWDYVNLDDMIEHPNVHIPGTKMAMYPGMPDAKKRADVIAYLRTLSDDPKPLPEAGGDDSAAAAGDEGGEEAAPKEPTEGEADKAATEQKGPPEEPMSEEKEPSADSAPAEEPNAAADEDSSEAPAAESGSGDEPNEDVGSEPSTTDSSEAPAESSAPDEEPNADAGTESDTQ</sequence>
<evidence type="ECO:0000256" key="4">
    <source>
        <dbReference type="ARBA" id="ARBA00022982"/>
    </source>
</evidence>
<keyword evidence="3 6" id="KW-0479">Metal-binding</keyword>
<keyword evidence="2 6" id="KW-0349">Heme</keyword>
<feature type="compositionally biased region" description="Low complexity" evidence="7">
    <location>
        <begin position="184"/>
        <end position="196"/>
    </location>
</feature>
<protein>
    <submittedName>
        <fullName evidence="9">Cytochrome c-552</fullName>
    </submittedName>
</protein>
<feature type="compositionally biased region" description="Basic and acidic residues" evidence="7">
    <location>
        <begin position="40"/>
        <end position="52"/>
    </location>
</feature>
<dbReference type="InterPro" id="IPR009056">
    <property type="entry name" value="Cyt_c-like_dom"/>
</dbReference>
<feature type="compositionally biased region" description="Basic and acidic residues" evidence="7">
    <location>
        <begin position="203"/>
        <end position="235"/>
    </location>
</feature>
<dbReference type="GO" id="GO:0020037">
    <property type="term" value="F:heme binding"/>
    <property type="evidence" value="ECO:0007669"/>
    <property type="project" value="InterPro"/>
</dbReference>
<dbReference type="STRING" id="1177755.A7A08_02805"/>
<keyword evidence="1" id="KW-0813">Transport</keyword>